<organism evidence="1 2">
    <name type="scientific">Legionella geestiana</name>
    <dbReference type="NCBI Taxonomy" id="45065"/>
    <lineage>
        <taxon>Bacteria</taxon>
        <taxon>Pseudomonadati</taxon>
        <taxon>Pseudomonadota</taxon>
        <taxon>Gammaproteobacteria</taxon>
        <taxon>Legionellales</taxon>
        <taxon>Legionellaceae</taxon>
        <taxon>Legionella</taxon>
    </lineage>
</organism>
<dbReference type="PATRIC" id="fig|45065.4.peg.15"/>
<proteinExistence type="predicted"/>
<comment type="caution">
    <text evidence="1">The sequence shown here is derived from an EMBL/GenBank/DDBJ whole genome shotgun (WGS) entry which is preliminary data.</text>
</comment>
<reference evidence="1 2" key="1">
    <citation type="submission" date="2015-11" db="EMBL/GenBank/DDBJ databases">
        <title>Genomic analysis of 38 Legionella species identifies large and diverse effector repertoires.</title>
        <authorList>
            <person name="Burstein D."/>
            <person name="Amaro F."/>
            <person name="Zusman T."/>
            <person name="Lifshitz Z."/>
            <person name="Cohen O."/>
            <person name="Gilbert J.A."/>
            <person name="Pupko T."/>
            <person name="Shuman H.A."/>
            <person name="Segal G."/>
        </authorList>
    </citation>
    <scope>NUCLEOTIDE SEQUENCE [LARGE SCALE GENOMIC DNA]</scope>
    <source>
        <strain evidence="1 2">ATCC 49504</strain>
    </source>
</reference>
<keyword evidence="2" id="KW-1185">Reference proteome</keyword>
<dbReference type="AlphaFoldDB" id="A0A0W0UAZ9"/>
<dbReference type="EMBL" id="LNYC01000001">
    <property type="protein sequence ID" value="KTD04829.1"/>
    <property type="molecule type" value="Genomic_DNA"/>
</dbReference>
<evidence type="ECO:0000313" key="1">
    <source>
        <dbReference type="EMBL" id="KTD04829.1"/>
    </source>
</evidence>
<sequence>MLIKNMLFIYLPSFLFTGSAFSGTHASLLAVVEENANHVSVYHPESGKKPGSLEIGFLPLLAG</sequence>
<accession>A0A0W0UAZ9</accession>
<dbReference type="RefSeq" id="WP_028387225.1">
    <property type="nucleotide sequence ID" value="NZ_CAAAHN010000003.1"/>
</dbReference>
<evidence type="ECO:0000313" key="2">
    <source>
        <dbReference type="Proteomes" id="UP000054785"/>
    </source>
</evidence>
<protein>
    <submittedName>
        <fullName evidence="1">Uncharacterized protein</fullName>
    </submittedName>
</protein>
<name>A0A0W0UAZ9_9GAMM</name>
<dbReference type="Proteomes" id="UP000054785">
    <property type="component" value="Unassembled WGS sequence"/>
</dbReference>
<gene>
    <name evidence="1" type="ORF">Lgee_0013</name>
</gene>